<dbReference type="PANTHER" id="PTHR13914">
    <property type="entry name" value="PROLINE OXIDASE"/>
    <property type="match status" value="1"/>
</dbReference>
<dbReference type="GO" id="GO:0005739">
    <property type="term" value="C:mitochondrion"/>
    <property type="evidence" value="ECO:0007669"/>
    <property type="project" value="TreeGrafter"/>
</dbReference>
<evidence type="ECO:0000313" key="6">
    <source>
        <dbReference type="Proteomes" id="UP000007875"/>
    </source>
</evidence>
<reference evidence="5" key="2">
    <citation type="submission" date="2025-08" db="UniProtKB">
        <authorList>
            <consortium name="Ensembl"/>
        </authorList>
    </citation>
    <scope>IDENTIFICATION</scope>
</reference>
<keyword evidence="3 4" id="KW-0274">FAD</keyword>
<evidence type="ECO:0000256" key="1">
    <source>
        <dbReference type="ARBA" id="ARBA00001974"/>
    </source>
</evidence>
<dbReference type="HOGENOM" id="CLU_1829674_0_0_1"/>
<evidence type="ECO:0000256" key="4">
    <source>
        <dbReference type="RuleBase" id="RU364054"/>
    </source>
</evidence>
<comment type="function">
    <text evidence="4">Converts proline to delta-1-pyrroline-5-carboxylate.</text>
</comment>
<reference evidence="6" key="1">
    <citation type="submission" date="2003-08" db="EMBL/GenBank/DDBJ databases">
        <authorList>
            <person name="Birren B."/>
            <person name="Nusbaum C."/>
            <person name="Abebe A."/>
            <person name="Abouelleil A."/>
            <person name="Adekoya E."/>
            <person name="Ait-zahra M."/>
            <person name="Allen N."/>
            <person name="Allen T."/>
            <person name="An P."/>
            <person name="Anderson M."/>
            <person name="Anderson S."/>
            <person name="Arachchi H."/>
            <person name="Armbruster J."/>
            <person name="Bachantsang P."/>
            <person name="Baldwin J."/>
            <person name="Barry A."/>
            <person name="Bayul T."/>
            <person name="Blitshsteyn B."/>
            <person name="Bloom T."/>
            <person name="Blye J."/>
            <person name="Boguslavskiy L."/>
            <person name="Borowsky M."/>
            <person name="Boukhgalter B."/>
            <person name="Brunache A."/>
            <person name="Butler J."/>
            <person name="Calixte N."/>
            <person name="Calvo S."/>
            <person name="Camarata J."/>
            <person name="Campo K."/>
            <person name="Chang J."/>
            <person name="Cheshatsang Y."/>
            <person name="Citroen M."/>
            <person name="Collymore A."/>
            <person name="Considine T."/>
            <person name="Cook A."/>
            <person name="Cooke P."/>
            <person name="Corum B."/>
            <person name="Cuomo C."/>
            <person name="David R."/>
            <person name="Dawoe T."/>
            <person name="Degray S."/>
            <person name="Dodge S."/>
            <person name="Dooley K."/>
            <person name="Dorje P."/>
            <person name="Dorjee K."/>
            <person name="Dorris L."/>
            <person name="Duffey N."/>
            <person name="Dupes A."/>
            <person name="Elkins T."/>
            <person name="Engels R."/>
            <person name="Erickson J."/>
            <person name="Farina A."/>
            <person name="Faro S."/>
            <person name="Ferreira P."/>
            <person name="Fischer H."/>
            <person name="Fitzgerald M."/>
            <person name="Foley K."/>
            <person name="Gage D."/>
            <person name="Galagan J."/>
            <person name="Gearin G."/>
            <person name="Gnerre S."/>
            <person name="Gnirke A."/>
            <person name="Goyette A."/>
            <person name="Graham J."/>
            <person name="Grandbois E."/>
            <person name="Gyaltsen K."/>
            <person name="Hafez N."/>
            <person name="Hagopian D."/>
            <person name="Hagos B."/>
            <person name="Hall J."/>
            <person name="Hatcher B."/>
            <person name="Heller A."/>
            <person name="Higgins H."/>
            <person name="Honan T."/>
            <person name="Horn A."/>
            <person name="Houde N."/>
            <person name="Hughes L."/>
            <person name="Hulme W."/>
            <person name="Husby E."/>
            <person name="Iliev I."/>
            <person name="Jaffe D."/>
            <person name="Jones C."/>
            <person name="Kamal M."/>
            <person name="Kamat A."/>
            <person name="Kamvysselis M."/>
            <person name="Karlsson E."/>
            <person name="Kells C."/>
            <person name="Kieu A."/>
            <person name="Kisner P."/>
            <person name="Kodira C."/>
            <person name="Kulbokas E."/>
            <person name="Labutti K."/>
            <person name="Lama D."/>
            <person name="Landers T."/>
            <person name="Leger J."/>
            <person name="Levine S."/>
            <person name="Lewis D."/>
            <person name="Lewis T."/>
            <person name="Lindblad-toh K."/>
            <person name="Liu X."/>
            <person name="Lokyitsang T."/>
            <person name="Lokyitsang Y."/>
            <person name="Lucien O."/>
            <person name="Lui A."/>
            <person name="Ma L.J."/>
            <person name="Mabbitt R."/>
            <person name="Macdonald J."/>
            <person name="Maclean C."/>
            <person name="Major J."/>
            <person name="Manning J."/>
            <person name="Marabella R."/>
            <person name="Maru K."/>
            <person name="Matthews C."/>
            <person name="Mauceli E."/>
            <person name="Mccarthy M."/>
            <person name="Mcdonough S."/>
            <person name="Mcghee T."/>
            <person name="Meldrim J."/>
            <person name="Meneus L."/>
            <person name="Mesirov J."/>
            <person name="Mihalev A."/>
            <person name="Mihova T."/>
            <person name="Mikkelsen T."/>
            <person name="Mlenga V."/>
            <person name="Moru K."/>
            <person name="Mozes J."/>
            <person name="Mulrain L."/>
            <person name="Munson G."/>
            <person name="Naylor J."/>
            <person name="Newes C."/>
            <person name="Nguyen C."/>
            <person name="Nguyen N."/>
            <person name="Nguyen T."/>
            <person name="Nicol R."/>
            <person name="Nielsen C."/>
            <person name="Nizzari M."/>
            <person name="Norbu C."/>
            <person name="Norbu N."/>
            <person name="O'donnell P."/>
            <person name="Okoawo O."/>
            <person name="O'leary S."/>
            <person name="Omotosho B."/>
            <person name="O'neill K."/>
            <person name="Osman S."/>
            <person name="Parker S."/>
            <person name="Perrin D."/>
            <person name="Phunkhang P."/>
            <person name="Piqani B."/>
            <person name="Purcell S."/>
            <person name="Rachupka T."/>
            <person name="Ramasamy U."/>
            <person name="Rameau R."/>
            <person name="Ray V."/>
            <person name="Raymond C."/>
            <person name="Retta R."/>
            <person name="Richardson S."/>
            <person name="Rise C."/>
            <person name="Rodriguez J."/>
            <person name="Rogers J."/>
            <person name="Rogov P."/>
            <person name="Rutman M."/>
            <person name="Schupbach R."/>
            <person name="Seaman C."/>
            <person name="Settipalli S."/>
            <person name="Sharpe T."/>
            <person name="Sheridan J."/>
            <person name="Sherpa N."/>
            <person name="Shi J."/>
            <person name="Smirnov S."/>
            <person name="Smith C."/>
            <person name="Sougnez C."/>
            <person name="Spencer B."/>
            <person name="Stalker J."/>
            <person name="Stange-thomann N."/>
            <person name="Stavropoulos S."/>
            <person name="Stetson K."/>
            <person name="Stone C."/>
            <person name="Stone S."/>
            <person name="Stubbs M."/>
            <person name="Talamas J."/>
            <person name="Tchuinga P."/>
            <person name="Tenzing P."/>
            <person name="Tesfaye S."/>
            <person name="Theodore J."/>
            <person name="Thoulutsang Y."/>
            <person name="Topham K."/>
            <person name="Towey S."/>
            <person name="Tsamla T."/>
            <person name="Tsomo N."/>
            <person name="Vallee D."/>
            <person name="Vassiliev H."/>
            <person name="Venkataraman V."/>
            <person name="Vinson J."/>
            <person name="Vo A."/>
            <person name="Wade C."/>
            <person name="Wang S."/>
            <person name="Wangchuk T."/>
            <person name="Wangdi T."/>
            <person name="Whittaker C."/>
            <person name="Wilkinson J."/>
            <person name="Wu Y."/>
            <person name="Wyman D."/>
            <person name="Yadav S."/>
            <person name="Yang S."/>
            <person name="Yang X."/>
            <person name="Yeager S."/>
            <person name="Yee E."/>
            <person name="Young G."/>
            <person name="Zainoun J."/>
            <person name="Zembeck L."/>
            <person name="Zimmer A."/>
            <person name="Zody M."/>
            <person name="Lander E."/>
        </authorList>
    </citation>
    <scope>NUCLEOTIDE SEQUENCE [LARGE SCALE GENOMIC DNA]</scope>
</reference>
<comment type="similarity">
    <text evidence="4">Belongs to the proline oxidase family.</text>
</comment>
<evidence type="ECO:0000256" key="2">
    <source>
        <dbReference type="ARBA" id="ARBA00022630"/>
    </source>
</evidence>
<evidence type="ECO:0000256" key="3">
    <source>
        <dbReference type="ARBA" id="ARBA00022827"/>
    </source>
</evidence>
<name>H2ZL40_CIOSA</name>
<dbReference type="Ensembl" id="ENSCSAVT00000018506.1">
    <property type="protein sequence ID" value="ENSCSAVP00000018306.1"/>
    <property type="gene ID" value="ENSCSAVG00000010754.1"/>
</dbReference>
<dbReference type="AlphaFoldDB" id="H2ZL40"/>
<dbReference type="Proteomes" id="UP000007875">
    <property type="component" value="Unassembled WGS sequence"/>
</dbReference>
<dbReference type="GO" id="GO:0004657">
    <property type="term" value="F:proline dehydrogenase activity"/>
    <property type="evidence" value="ECO:0007669"/>
    <property type="project" value="UniProtKB-EC"/>
</dbReference>
<proteinExistence type="inferred from homology"/>
<dbReference type="GO" id="GO:0010133">
    <property type="term" value="P:L-proline catabolic process to L-glutamate"/>
    <property type="evidence" value="ECO:0007669"/>
    <property type="project" value="TreeGrafter"/>
</dbReference>
<comment type="catalytic activity">
    <reaction evidence="4">
        <text>L-proline + a quinone = (S)-1-pyrroline-5-carboxylate + a quinol + H(+)</text>
        <dbReference type="Rhea" id="RHEA:23784"/>
        <dbReference type="ChEBI" id="CHEBI:15378"/>
        <dbReference type="ChEBI" id="CHEBI:17388"/>
        <dbReference type="ChEBI" id="CHEBI:24646"/>
        <dbReference type="ChEBI" id="CHEBI:60039"/>
        <dbReference type="ChEBI" id="CHEBI:132124"/>
        <dbReference type="EC" id="1.5.5.2"/>
    </reaction>
</comment>
<protein>
    <recommendedName>
        <fullName evidence="4">Proline dehydrogenase</fullName>
        <ecNumber evidence="4">1.5.5.2</ecNumber>
    </recommendedName>
</protein>
<accession>H2ZL40</accession>
<keyword evidence="4" id="KW-0642">Proline metabolism</keyword>
<keyword evidence="6" id="KW-1185">Reference proteome</keyword>
<organism evidence="5 6">
    <name type="scientific">Ciona savignyi</name>
    <name type="common">Pacific transparent sea squirt</name>
    <dbReference type="NCBI Taxonomy" id="51511"/>
    <lineage>
        <taxon>Eukaryota</taxon>
        <taxon>Metazoa</taxon>
        <taxon>Chordata</taxon>
        <taxon>Tunicata</taxon>
        <taxon>Ascidiacea</taxon>
        <taxon>Phlebobranchia</taxon>
        <taxon>Cionidae</taxon>
        <taxon>Ciona</taxon>
    </lineage>
</organism>
<reference evidence="5" key="3">
    <citation type="submission" date="2025-09" db="UniProtKB">
        <authorList>
            <consortium name="Ensembl"/>
        </authorList>
    </citation>
    <scope>IDENTIFICATION</scope>
</reference>
<dbReference type="PANTHER" id="PTHR13914:SF29">
    <property type="entry name" value="HYDROXYPROLINE DEHYDROGENASE"/>
    <property type="match status" value="1"/>
</dbReference>
<keyword evidence="2 4" id="KW-0285">Flavoprotein</keyword>
<dbReference type="GeneTree" id="ENSGT00390000006265"/>
<dbReference type="EC" id="1.5.5.2" evidence="4"/>
<sequence length="141" mass="15393">MPLGGLTKCVIANPNISNSGGRVLIVFRRVSTDGVTSAKLLTYEEPGFRNTPTKQLVRAAVVLKLSSFDFLVKHADTLFSLGRSVLGEKLFRSLMTATFYGQFCPGKTYDEINEATYAMQEAGIIPLLAVPTEEDSKNDVD</sequence>
<keyword evidence="4" id="KW-0560">Oxidoreductase</keyword>
<dbReference type="GO" id="GO:0071949">
    <property type="term" value="F:FAD binding"/>
    <property type="evidence" value="ECO:0007669"/>
    <property type="project" value="TreeGrafter"/>
</dbReference>
<comment type="cofactor">
    <cofactor evidence="1 4">
        <name>FAD</name>
        <dbReference type="ChEBI" id="CHEBI:57692"/>
    </cofactor>
</comment>
<dbReference type="InterPro" id="IPR015659">
    <property type="entry name" value="Proline_oxidase"/>
</dbReference>
<evidence type="ECO:0000313" key="5">
    <source>
        <dbReference type="Ensembl" id="ENSCSAVP00000018306.1"/>
    </source>
</evidence>